<proteinExistence type="predicted"/>
<gene>
    <name evidence="2" type="ORF">GCM10022267_47300</name>
</gene>
<evidence type="ECO:0000256" key="1">
    <source>
        <dbReference type="SAM" id="MobiDB-lite"/>
    </source>
</evidence>
<name>A0ABP7BD00_9PSEU</name>
<sequence length="174" mass="19548">MDKTTGRPRGTGETPPARPGYELFNWDPDLPTPQRGKKVGRGAVYTGSNTPNTSGTAQTVEVIARTWATQGTEKNSVNHTERQLDTWLTSQGDDFLRRITAMELHSRYSACTNCTDVLIGLRRKLPSAVLVFHWRDLYVPKDDSPSRRRQVSQTAAAYLSELEKVGWRLTGRRS</sequence>
<accession>A0ABP7BD00</accession>
<feature type="region of interest" description="Disordered" evidence="1">
    <location>
        <begin position="1"/>
        <end position="55"/>
    </location>
</feature>
<evidence type="ECO:0000313" key="2">
    <source>
        <dbReference type="EMBL" id="GAA3655679.1"/>
    </source>
</evidence>
<comment type="caution">
    <text evidence="2">The sequence shown here is derived from an EMBL/GenBank/DDBJ whole genome shotgun (WGS) entry which is preliminary data.</text>
</comment>
<evidence type="ECO:0000313" key="3">
    <source>
        <dbReference type="Proteomes" id="UP001500711"/>
    </source>
</evidence>
<evidence type="ECO:0008006" key="4">
    <source>
        <dbReference type="Google" id="ProtNLM"/>
    </source>
</evidence>
<protein>
    <recommendedName>
        <fullName evidence="4">Deaminase of polymorphic toxin system</fullName>
    </recommendedName>
</protein>
<dbReference type="Proteomes" id="UP001500711">
    <property type="component" value="Unassembled WGS sequence"/>
</dbReference>
<organism evidence="2 3">
    <name type="scientific">Lentzea roselyniae</name>
    <dbReference type="NCBI Taxonomy" id="531940"/>
    <lineage>
        <taxon>Bacteria</taxon>
        <taxon>Bacillati</taxon>
        <taxon>Actinomycetota</taxon>
        <taxon>Actinomycetes</taxon>
        <taxon>Pseudonocardiales</taxon>
        <taxon>Pseudonocardiaceae</taxon>
        <taxon>Lentzea</taxon>
    </lineage>
</organism>
<feature type="compositionally biased region" description="Polar residues" evidence="1">
    <location>
        <begin position="46"/>
        <end position="55"/>
    </location>
</feature>
<keyword evidence="3" id="KW-1185">Reference proteome</keyword>
<dbReference type="EMBL" id="BAABBE010000013">
    <property type="protein sequence ID" value="GAA3655679.1"/>
    <property type="molecule type" value="Genomic_DNA"/>
</dbReference>
<reference evidence="3" key="1">
    <citation type="journal article" date="2019" name="Int. J. Syst. Evol. Microbiol.">
        <title>The Global Catalogue of Microorganisms (GCM) 10K type strain sequencing project: providing services to taxonomists for standard genome sequencing and annotation.</title>
        <authorList>
            <consortium name="The Broad Institute Genomics Platform"/>
            <consortium name="The Broad Institute Genome Sequencing Center for Infectious Disease"/>
            <person name="Wu L."/>
            <person name="Ma J."/>
        </authorList>
    </citation>
    <scope>NUCLEOTIDE SEQUENCE [LARGE SCALE GENOMIC DNA]</scope>
    <source>
        <strain evidence="3">JCM 17494</strain>
    </source>
</reference>